<dbReference type="InterPro" id="IPR020584">
    <property type="entry name" value="DNA_recomb/repair_RecA_CS"/>
</dbReference>
<dbReference type="GO" id="GO:0003697">
    <property type="term" value="F:single-stranded DNA binding"/>
    <property type="evidence" value="ECO:0007669"/>
    <property type="project" value="UniProtKB-UniRule"/>
</dbReference>
<evidence type="ECO:0000313" key="18">
    <source>
        <dbReference type="EMBL" id="XDJ52829.1"/>
    </source>
</evidence>
<name>A0AB39H4F5_9BURK</name>
<keyword evidence="6 12" id="KW-0238">DNA-binding</keyword>
<dbReference type="EMBL" id="CP158270">
    <property type="protein sequence ID" value="XDJ90251.1"/>
    <property type="molecule type" value="Genomic_DNA"/>
</dbReference>
<evidence type="ECO:0000256" key="2">
    <source>
        <dbReference type="ARBA" id="ARBA00015553"/>
    </source>
</evidence>
<dbReference type="EMBL" id="CP158269">
    <property type="protein sequence ID" value="XDJ88876.1"/>
    <property type="molecule type" value="Genomic_DNA"/>
</dbReference>
<dbReference type="PANTHER" id="PTHR45900:SF1">
    <property type="entry name" value="MITOCHONDRIAL DNA REPAIR PROTEIN RECA HOMOLOG-RELATED"/>
    <property type="match status" value="1"/>
</dbReference>
<dbReference type="EMBL" id="CP158257">
    <property type="protein sequence ID" value="XDJ55453.1"/>
    <property type="molecule type" value="Genomic_DNA"/>
</dbReference>
<dbReference type="SMART" id="SM00382">
    <property type="entry name" value="AAA"/>
    <property type="match status" value="1"/>
</dbReference>
<evidence type="ECO:0000313" key="26">
    <source>
        <dbReference type="EMBL" id="XDJ76010.1"/>
    </source>
</evidence>
<dbReference type="EMBL" id="CP158268">
    <property type="protein sequence ID" value="XDJ85072.1"/>
    <property type="molecule type" value="Genomic_DNA"/>
</dbReference>
<evidence type="ECO:0000313" key="24">
    <source>
        <dbReference type="EMBL" id="XDJ70705.1"/>
    </source>
</evidence>
<feature type="binding site" evidence="12">
    <location>
        <begin position="73"/>
        <end position="80"/>
    </location>
    <ligand>
        <name>ATP</name>
        <dbReference type="ChEBI" id="CHEBI:30616"/>
    </ligand>
</feature>
<keyword evidence="3 12" id="KW-0547">Nucleotide-binding</keyword>
<evidence type="ECO:0000256" key="13">
    <source>
        <dbReference type="RuleBase" id="RU004527"/>
    </source>
</evidence>
<keyword evidence="9 12" id="KW-0742">SOS response</keyword>
<evidence type="ECO:0000256" key="5">
    <source>
        <dbReference type="ARBA" id="ARBA00022840"/>
    </source>
</evidence>
<protein>
    <recommendedName>
        <fullName evidence="2 12">Protein RecA</fullName>
    </recommendedName>
    <alternativeName>
        <fullName evidence="11 12">Recombinase A</fullName>
    </alternativeName>
</protein>
<gene>
    <name evidence="12 32" type="primary">recA</name>
    <name evidence="20" type="ORF">ABRY90_13160</name>
    <name evidence="23" type="ORF">ABRY91_05025</name>
    <name evidence="21" type="ORF">ABRY92_00355</name>
    <name evidence="31" type="ORF">ABRY95_00140</name>
    <name evidence="27" type="ORF">ABRY96_03530</name>
    <name evidence="25" type="ORF">ABRY97_04840</name>
    <name evidence="29" type="ORF">ABRY98_04720</name>
    <name evidence="19" type="ORF">ABRZ00_13060</name>
    <name evidence="18" type="ORF">ABRZ01_13050</name>
    <name evidence="17" type="ORF">ABRZ02_03295</name>
    <name evidence="22" type="ORF">ABRZ03_02655</name>
    <name evidence="32" type="ORF">ABRZ05_05610</name>
    <name evidence="24" type="ORF">ABRZ06_06950</name>
    <name evidence="28" type="ORF">ABRZ08_12875</name>
    <name evidence="26" type="ORF">ABRZ10_07315</name>
    <name evidence="33" type="ORF">ABRZ11_05265</name>
    <name evidence="30" type="ORF">ABRZ12_11360</name>
    <name evidence="16" type="ORF">GCM10009108_03720</name>
</gene>
<comment type="subcellular location">
    <subcellularLocation>
        <location evidence="12">Cytoplasm</location>
    </subcellularLocation>
</comment>
<organism evidence="32">
    <name type="scientific">Castellaniella ginsengisoli</name>
    <dbReference type="NCBI Taxonomy" id="546114"/>
    <lineage>
        <taxon>Bacteria</taxon>
        <taxon>Pseudomonadati</taxon>
        <taxon>Pseudomonadota</taxon>
        <taxon>Betaproteobacteria</taxon>
        <taxon>Burkholderiales</taxon>
        <taxon>Alcaligenaceae</taxon>
        <taxon>Castellaniella</taxon>
    </lineage>
</organism>
<dbReference type="Pfam" id="PF21096">
    <property type="entry name" value="RecA_C"/>
    <property type="match status" value="1"/>
</dbReference>
<sequence>MDERSGKANPERAKALAAALSQIEKQFGKGSVMRYGDNQIEHDIQVVSTGSLGLDIALGVGGLPRGRVVEVYGPESSGKTTLTLQVIAEMQKIGGTCAFIDAEHALDVQYASRLGVNLEDLLISQPDTGEQALEITDALVRSGSVDLIVIDSVAALVPKAEIEGDMGDSLPGLQARLMSQALRKLTATIKRANCMVIFINQIRMKIGVMFGNPETTTGGNALKFYSSVRLDIRRIGSIKKGDEVVGNETRVKIVKNKVAPPFKQVEFDIMYGAGISREGEIIDLGVQAGVVDKSGAWYSYNGERIGQGKDNVREYLKEHQDMAFEIENRVREQLGITARAVPAASAAPAADGE</sequence>
<keyword evidence="8 12" id="KW-0234">DNA repair</keyword>
<reference evidence="32" key="3">
    <citation type="submission" date="2024-05" db="EMBL/GenBank/DDBJ databases">
        <authorList>
            <person name="Luo Y.-C."/>
            <person name="Nicholds J."/>
            <person name="Mortimer T."/>
            <person name="Maboni G."/>
        </authorList>
    </citation>
    <scope>NUCLEOTIDE SEQUENCE</scope>
    <source>
        <strain evidence="32">124370</strain>
        <strain evidence="33">124566</strain>
        <strain evidence="31">124953</strain>
        <strain evidence="30">130308</strain>
        <strain evidence="29">130416</strain>
        <strain evidence="28">140124</strain>
        <strain evidence="27">143751</strain>
        <strain evidence="26">143769</strain>
        <strain evidence="25">143811</strain>
        <strain evidence="24">143936</strain>
        <strain evidence="23">145849</strain>
        <strain evidence="22">145850</strain>
        <strain evidence="21">145852</strain>
        <strain evidence="20">148131</strain>
        <strain evidence="19">150221</strain>
        <strain evidence="18">150964</strain>
        <strain evidence="17">153271</strain>
    </source>
</reference>
<evidence type="ECO:0000313" key="28">
    <source>
        <dbReference type="EMBL" id="XDJ85072.1"/>
    </source>
</evidence>
<dbReference type="EMBL" id="CP158265">
    <property type="protein sequence ID" value="XDJ76010.1"/>
    <property type="molecule type" value="Genomic_DNA"/>
</dbReference>
<evidence type="ECO:0000256" key="7">
    <source>
        <dbReference type="ARBA" id="ARBA00023172"/>
    </source>
</evidence>
<proteinExistence type="inferred from homology"/>
<dbReference type="GO" id="GO:0006281">
    <property type="term" value="P:DNA repair"/>
    <property type="evidence" value="ECO:0007669"/>
    <property type="project" value="UniProtKB-UniRule"/>
</dbReference>
<evidence type="ECO:0000256" key="1">
    <source>
        <dbReference type="ARBA" id="ARBA00009391"/>
    </source>
</evidence>
<evidence type="ECO:0000256" key="6">
    <source>
        <dbReference type="ARBA" id="ARBA00023125"/>
    </source>
</evidence>
<dbReference type="EMBL" id="CP158266">
    <property type="protein sequence ID" value="XDJ83308.1"/>
    <property type="molecule type" value="Genomic_DNA"/>
</dbReference>
<evidence type="ECO:0000256" key="3">
    <source>
        <dbReference type="ARBA" id="ARBA00022741"/>
    </source>
</evidence>
<dbReference type="InterPro" id="IPR020587">
    <property type="entry name" value="RecA_monomer-monomer_interface"/>
</dbReference>
<evidence type="ECO:0000313" key="32">
    <source>
        <dbReference type="EMBL" id="XDJ97185.1"/>
    </source>
</evidence>
<dbReference type="GO" id="GO:0006310">
    <property type="term" value="P:DNA recombination"/>
    <property type="evidence" value="ECO:0007669"/>
    <property type="project" value="UniProtKB-UniRule"/>
</dbReference>
<evidence type="ECO:0000313" key="21">
    <source>
        <dbReference type="EMBL" id="XDJ61113.1"/>
    </source>
</evidence>
<dbReference type="GO" id="GO:0009432">
    <property type="term" value="P:SOS response"/>
    <property type="evidence" value="ECO:0007669"/>
    <property type="project" value="UniProtKB-UniRule"/>
</dbReference>
<dbReference type="EMBL" id="CP158256">
    <property type="protein sequence ID" value="XDJ52829.1"/>
    <property type="molecule type" value="Genomic_DNA"/>
</dbReference>
<dbReference type="InterPro" id="IPR023400">
    <property type="entry name" value="RecA_C_sf"/>
</dbReference>
<keyword evidence="12" id="KW-0963">Cytoplasm</keyword>
<evidence type="ECO:0000313" key="27">
    <source>
        <dbReference type="EMBL" id="XDJ83308.1"/>
    </source>
</evidence>
<evidence type="ECO:0000313" key="17">
    <source>
        <dbReference type="EMBL" id="XDJ45323.1"/>
    </source>
</evidence>
<dbReference type="PROSITE" id="PS50162">
    <property type="entry name" value="RECA_2"/>
    <property type="match status" value="1"/>
</dbReference>
<dbReference type="EMBL" id="CP158259">
    <property type="protein sequence ID" value="XDJ61113.1"/>
    <property type="molecule type" value="Genomic_DNA"/>
</dbReference>
<reference evidence="16" key="2">
    <citation type="submission" date="2023-12" db="EMBL/GenBank/DDBJ databases">
        <authorList>
            <person name="Sun Q."/>
            <person name="Inoue M."/>
        </authorList>
    </citation>
    <scope>NUCLEOTIDE SEQUENCE</scope>
    <source>
        <strain evidence="16">JCM 15515</strain>
    </source>
</reference>
<dbReference type="FunFam" id="3.40.50.300:FF:000087">
    <property type="entry name" value="Recombinase RecA"/>
    <property type="match status" value="1"/>
</dbReference>
<dbReference type="KEGG" id="cgin:ABRZ00_13060"/>
<dbReference type="PRINTS" id="PR00142">
    <property type="entry name" value="RECA"/>
</dbReference>
<keyword evidence="5 12" id="KW-0067">ATP-binding</keyword>
<dbReference type="EMBL" id="CP158271">
    <property type="protein sequence ID" value="XDJ93483.1"/>
    <property type="molecule type" value="Genomic_DNA"/>
</dbReference>
<evidence type="ECO:0000313" key="19">
    <source>
        <dbReference type="EMBL" id="XDJ55453.1"/>
    </source>
</evidence>
<dbReference type="PROSITE" id="PS00321">
    <property type="entry name" value="RECA_1"/>
    <property type="match status" value="1"/>
</dbReference>
<dbReference type="InterPro" id="IPR049261">
    <property type="entry name" value="RecA-like_C"/>
</dbReference>
<evidence type="ECO:0000313" key="29">
    <source>
        <dbReference type="EMBL" id="XDJ88876.1"/>
    </source>
</evidence>
<reference evidence="16 34" key="1">
    <citation type="journal article" date="2019" name="Int. J. Syst. Evol. Microbiol.">
        <title>The Global Catalogue of Microorganisms (GCM) 10K type strain sequencing project: providing services to taxonomists for standard genome sequencing and annotation.</title>
        <authorList>
            <consortium name="The Broad Institute Genomics Platform"/>
            <consortium name="The Broad Institute Genome Sequencing Center for Infectious Disease"/>
            <person name="Wu L."/>
            <person name="Ma J."/>
        </authorList>
    </citation>
    <scope>NUCLEOTIDE SEQUENCE [LARGE SCALE GENOMIC DNA]</scope>
    <source>
        <strain evidence="16 34">JCM 15515</strain>
    </source>
</reference>
<dbReference type="SUPFAM" id="SSF52540">
    <property type="entry name" value="P-loop containing nucleoside triphosphate hydrolases"/>
    <property type="match status" value="1"/>
</dbReference>
<dbReference type="EMBL" id="CP158272">
    <property type="protein sequence ID" value="XDJ99831.1"/>
    <property type="molecule type" value="Genomic_DNA"/>
</dbReference>
<dbReference type="GO" id="GO:0140664">
    <property type="term" value="F:ATP-dependent DNA damage sensor activity"/>
    <property type="evidence" value="ECO:0007669"/>
    <property type="project" value="InterPro"/>
</dbReference>
<evidence type="ECO:0000313" key="25">
    <source>
        <dbReference type="EMBL" id="XDJ75482.1"/>
    </source>
</evidence>
<dbReference type="RefSeq" id="WP_343835276.1">
    <property type="nucleotide sequence ID" value="NZ_BAAAEX010000003.1"/>
</dbReference>
<dbReference type="Pfam" id="PF00154">
    <property type="entry name" value="RecA_N"/>
    <property type="match status" value="1"/>
</dbReference>
<evidence type="ECO:0000313" key="20">
    <source>
        <dbReference type="EMBL" id="XDJ58192.1"/>
    </source>
</evidence>
<dbReference type="CDD" id="cd00983">
    <property type="entry name" value="RecA"/>
    <property type="match status" value="1"/>
</dbReference>
<dbReference type="EMBL" id="CP158258">
    <property type="protein sequence ID" value="XDJ58192.1"/>
    <property type="molecule type" value="Genomic_DNA"/>
</dbReference>
<keyword evidence="7 12" id="KW-0233">DNA recombination</keyword>
<dbReference type="GO" id="GO:0005524">
    <property type="term" value="F:ATP binding"/>
    <property type="evidence" value="ECO:0007669"/>
    <property type="project" value="UniProtKB-UniRule"/>
</dbReference>
<dbReference type="InterPro" id="IPR003593">
    <property type="entry name" value="AAA+_ATPase"/>
</dbReference>
<evidence type="ECO:0000256" key="10">
    <source>
        <dbReference type="ARBA" id="ARBA00025580"/>
    </source>
</evidence>
<evidence type="ECO:0000313" key="22">
    <source>
        <dbReference type="EMBL" id="XDJ64271.1"/>
    </source>
</evidence>
<dbReference type="EMBL" id="CP158264">
    <property type="protein sequence ID" value="XDJ75482.1"/>
    <property type="molecule type" value="Genomic_DNA"/>
</dbReference>
<dbReference type="EMBL" id="CP158263">
    <property type="protein sequence ID" value="XDJ70705.1"/>
    <property type="molecule type" value="Genomic_DNA"/>
</dbReference>
<evidence type="ECO:0000256" key="9">
    <source>
        <dbReference type="ARBA" id="ARBA00023236"/>
    </source>
</evidence>
<evidence type="ECO:0000259" key="14">
    <source>
        <dbReference type="PROSITE" id="PS50162"/>
    </source>
</evidence>
<keyword evidence="4 12" id="KW-0227">DNA damage</keyword>
<evidence type="ECO:0000259" key="15">
    <source>
        <dbReference type="PROSITE" id="PS50163"/>
    </source>
</evidence>
<dbReference type="Gene3D" id="3.40.50.300">
    <property type="entry name" value="P-loop containing nucleotide triphosphate hydrolases"/>
    <property type="match status" value="1"/>
</dbReference>
<dbReference type="EMBL" id="BAAAEX010000003">
    <property type="protein sequence ID" value="GAA0773515.1"/>
    <property type="molecule type" value="Genomic_DNA"/>
</dbReference>
<dbReference type="GO" id="GO:0005829">
    <property type="term" value="C:cytosol"/>
    <property type="evidence" value="ECO:0007669"/>
    <property type="project" value="TreeGrafter"/>
</dbReference>
<feature type="domain" description="RecA family profile 1" evidence="14">
    <location>
        <begin position="43"/>
        <end position="202"/>
    </location>
</feature>
<dbReference type="InterPro" id="IPR027417">
    <property type="entry name" value="P-loop_NTPase"/>
</dbReference>
<evidence type="ECO:0000256" key="4">
    <source>
        <dbReference type="ARBA" id="ARBA00022763"/>
    </source>
</evidence>
<dbReference type="AlphaFoldDB" id="A0AB39H4F5"/>
<dbReference type="SUPFAM" id="SSF54752">
    <property type="entry name" value="RecA protein, C-terminal domain"/>
    <property type="match status" value="1"/>
</dbReference>
<dbReference type="EMBL" id="CP158260">
    <property type="protein sequence ID" value="XDJ64271.1"/>
    <property type="molecule type" value="Genomic_DNA"/>
</dbReference>
<evidence type="ECO:0000313" key="30">
    <source>
        <dbReference type="EMBL" id="XDJ90251.1"/>
    </source>
</evidence>
<evidence type="ECO:0000313" key="16">
    <source>
        <dbReference type="EMBL" id="GAA0773515.1"/>
    </source>
</evidence>
<dbReference type="EMBL" id="CP158261">
    <property type="protein sequence ID" value="XDJ67395.1"/>
    <property type="molecule type" value="Genomic_DNA"/>
</dbReference>
<dbReference type="InterPro" id="IPR049428">
    <property type="entry name" value="RecA-like_N"/>
</dbReference>
<evidence type="ECO:0000313" key="23">
    <source>
        <dbReference type="EMBL" id="XDJ67395.1"/>
    </source>
</evidence>
<dbReference type="HAMAP" id="MF_00268">
    <property type="entry name" value="RecA"/>
    <property type="match status" value="1"/>
</dbReference>
<dbReference type="NCBIfam" id="TIGR02012">
    <property type="entry name" value="tigrfam_recA"/>
    <property type="match status" value="1"/>
</dbReference>
<keyword evidence="34" id="KW-1185">Reference proteome</keyword>
<dbReference type="PANTHER" id="PTHR45900">
    <property type="entry name" value="RECA"/>
    <property type="match status" value="1"/>
</dbReference>
<accession>A0AB39H4F5</accession>
<evidence type="ECO:0000256" key="12">
    <source>
        <dbReference type="HAMAP-Rule" id="MF_00268"/>
    </source>
</evidence>
<evidence type="ECO:0000256" key="11">
    <source>
        <dbReference type="ARBA" id="ARBA00033319"/>
    </source>
</evidence>
<evidence type="ECO:0000313" key="34">
    <source>
        <dbReference type="Proteomes" id="UP001500573"/>
    </source>
</evidence>
<comment type="function">
    <text evidence="10 12">Can catalyze the hydrolysis of ATP in the presence of single-stranded DNA, the ATP-dependent uptake of single-stranded DNA by duplex DNA, and the ATP-dependent hybridization of homologous single-stranded DNAs. It interacts with LexA causing its activation and leading to its autocatalytic cleavage.</text>
</comment>
<evidence type="ECO:0000256" key="8">
    <source>
        <dbReference type="ARBA" id="ARBA00023204"/>
    </source>
</evidence>
<dbReference type="EMBL" id="CP158253">
    <property type="protein sequence ID" value="XDJ45323.1"/>
    <property type="molecule type" value="Genomic_DNA"/>
</dbReference>
<comment type="similarity">
    <text evidence="1 12 13">Belongs to the RecA family.</text>
</comment>
<evidence type="ECO:0000313" key="31">
    <source>
        <dbReference type="EMBL" id="XDJ93483.1"/>
    </source>
</evidence>
<feature type="domain" description="RecA family profile 2" evidence="15">
    <location>
        <begin position="207"/>
        <end position="280"/>
    </location>
</feature>
<evidence type="ECO:0000313" key="33">
    <source>
        <dbReference type="EMBL" id="XDJ99831.1"/>
    </source>
</evidence>
<dbReference type="InterPro" id="IPR013765">
    <property type="entry name" value="DNA_recomb/repair_RecA"/>
</dbReference>
<dbReference type="GeneID" id="93068480"/>
<dbReference type="Proteomes" id="UP001500573">
    <property type="component" value="Unassembled WGS sequence"/>
</dbReference>
<dbReference type="EMBL" id="CP158273">
    <property type="protein sequence ID" value="XDJ97185.1"/>
    <property type="molecule type" value="Genomic_DNA"/>
</dbReference>
<dbReference type="GO" id="GO:0003684">
    <property type="term" value="F:damaged DNA binding"/>
    <property type="evidence" value="ECO:0007669"/>
    <property type="project" value="UniProtKB-UniRule"/>
</dbReference>
<dbReference type="InterPro" id="IPR020588">
    <property type="entry name" value="RecA_ATP-bd"/>
</dbReference>
<dbReference type="PROSITE" id="PS50163">
    <property type="entry name" value="RECA_3"/>
    <property type="match status" value="1"/>
</dbReference>